<gene>
    <name evidence="1" type="ORF">SERLADRAFT_467510</name>
</gene>
<dbReference type="AlphaFoldDB" id="F8NWE9"/>
<sequence length="55" mass="6558">MGMLKPRHNGLDPWQYESQGGIFLLYIRFRFFIMGRRPERINEHLKEAALDVPVI</sequence>
<dbReference type="RefSeq" id="XP_007318372.1">
    <property type="nucleotide sequence ID" value="XM_007318310.1"/>
</dbReference>
<proteinExistence type="predicted"/>
<dbReference type="HOGENOM" id="CLU_3033836_0_0_1"/>
<dbReference type="Proteomes" id="UP000008064">
    <property type="component" value="Unassembled WGS sequence"/>
</dbReference>
<evidence type="ECO:0000313" key="1">
    <source>
        <dbReference type="EMBL" id="EGO24353.1"/>
    </source>
</evidence>
<name>F8NWE9_SERL9</name>
<accession>F8NWE9</accession>
<dbReference type="KEGG" id="sla:SERLADRAFT_467510"/>
<dbReference type="EMBL" id="GL945434">
    <property type="protein sequence ID" value="EGO24353.1"/>
    <property type="molecule type" value="Genomic_DNA"/>
</dbReference>
<organism>
    <name type="scientific">Serpula lacrymans var. lacrymans (strain S7.9)</name>
    <name type="common">Dry rot fungus</name>
    <dbReference type="NCBI Taxonomy" id="578457"/>
    <lineage>
        <taxon>Eukaryota</taxon>
        <taxon>Fungi</taxon>
        <taxon>Dikarya</taxon>
        <taxon>Basidiomycota</taxon>
        <taxon>Agaricomycotina</taxon>
        <taxon>Agaricomycetes</taxon>
        <taxon>Agaricomycetidae</taxon>
        <taxon>Boletales</taxon>
        <taxon>Coniophorineae</taxon>
        <taxon>Serpulaceae</taxon>
        <taxon>Serpula</taxon>
    </lineage>
</organism>
<reference evidence="1" key="1">
    <citation type="submission" date="2011-04" db="EMBL/GenBank/DDBJ databases">
        <title>Evolution of plant cell wall degrading machinery underlies the functional diversity of forest fungi.</title>
        <authorList>
            <consortium name="US DOE Joint Genome Institute (JGI-PGF)"/>
            <person name="Eastwood D.C."/>
            <person name="Floudas D."/>
            <person name="Binder M."/>
            <person name="Majcherczyk A."/>
            <person name="Schneider P."/>
            <person name="Aerts A."/>
            <person name="Asiegbu F.O."/>
            <person name="Baker S.E."/>
            <person name="Barry K."/>
            <person name="Bendiksby M."/>
            <person name="Blumentritt M."/>
            <person name="Coutinho P.M."/>
            <person name="Cullen D."/>
            <person name="Cullen D."/>
            <person name="Gathman A."/>
            <person name="Goodell B."/>
            <person name="Henrissat B."/>
            <person name="Ihrmark K."/>
            <person name="Kauserud H."/>
            <person name="Kohler A."/>
            <person name="LaButti K."/>
            <person name="Lapidus A."/>
            <person name="Lavin J.L."/>
            <person name="Lee Y.-H."/>
            <person name="Lindquist E."/>
            <person name="Lilly W."/>
            <person name="Lucas S."/>
            <person name="Morin E."/>
            <person name="Murat C."/>
            <person name="Oguiza J.A."/>
            <person name="Park J."/>
            <person name="Pisabarro A.G."/>
            <person name="Riley R."/>
            <person name="Rosling A."/>
            <person name="Salamov A."/>
            <person name="Schmidt O."/>
            <person name="Schmutz J."/>
            <person name="Skrede I."/>
            <person name="Stenlid J."/>
            <person name="Wiebenga A."/>
            <person name="Xie X."/>
            <person name="Kues U."/>
            <person name="Hibbett D.S."/>
            <person name="Hoffmeister D."/>
            <person name="Hogberg N."/>
            <person name="Martin F."/>
            <person name="Grigoriev I.V."/>
            <person name="Watkinson S.C."/>
        </authorList>
    </citation>
    <scope>NUCLEOTIDE SEQUENCE</scope>
    <source>
        <strain evidence="1">S7.9</strain>
    </source>
</reference>
<dbReference type="GeneID" id="18819240"/>
<protein>
    <submittedName>
        <fullName evidence="1">Uncharacterized protein</fullName>
    </submittedName>
</protein>